<evidence type="ECO:0008006" key="4">
    <source>
        <dbReference type="Google" id="ProtNLM"/>
    </source>
</evidence>
<dbReference type="Pfam" id="PF00022">
    <property type="entry name" value="Actin"/>
    <property type="match status" value="1"/>
</dbReference>
<proteinExistence type="inferred from homology"/>
<reference evidence="3" key="1">
    <citation type="submission" date="2021-01" db="EMBL/GenBank/DDBJ databases">
        <authorList>
            <person name="Corre E."/>
            <person name="Pelletier E."/>
            <person name="Niang G."/>
            <person name="Scheremetjew M."/>
            <person name="Finn R."/>
            <person name="Kale V."/>
            <person name="Holt S."/>
            <person name="Cochrane G."/>
            <person name="Meng A."/>
            <person name="Brown T."/>
            <person name="Cohen L."/>
        </authorList>
    </citation>
    <scope>NUCLEOTIDE SEQUENCE</scope>
    <source>
        <strain evidence="3">CCMP1510</strain>
    </source>
</reference>
<dbReference type="SUPFAM" id="SSF53067">
    <property type="entry name" value="Actin-like ATPase domain"/>
    <property type="match status" value="2"/>
</dbReference>
<dbReference type="InterPro" id="IPR004000">
    <property type="entry name" value="Actin"/>
</dbReference>
<evidence type="ECO:0000313" key="3">
    <source>
        <dbReference type="EMBL" id="CAE0363091.1"/>
    </source>
</evidence>
<dbReference type="InterPro" id="IPR043129">
    <property type="entry name" value="ATPase_NBD"/>
</dbReference>
<dbReference type="EMBL" id="HBIJ01005418">
    <property type="protein sequence ID" value="CAE0363091.1"/>
    <property type="molecule type" value="Transcribed_RNA"/>
</dbReference>
<dbReference type="Gene3D" id="3.90.640.10">
    <property type="entry name" value="Actin, Chain A, domain 4"/>
    <property type="match status" value="1"/>
</dbReference>
<protein>
    <recommendedName>
        <fullName evidence="4">Actin</fullName>
    </recommendedName>
</protein>
<dbReference type="CDD" id="cd10216">
    <property type="entry name" value="ASKHA_NBD_Arp1"/>
    <property type="match status" value="1"/>
</dbReference>
<sequence length="400" mass="43370">MANTGTRLLSQPVVMDNGTGFIKAGMAGGDRPNVVFANAVGRAKHVRMMPGGALEGIDVAVGDAVRRHRGALILNWPMARGMVEDWADMERVWSATYSNLGVSAENHPLLLTEAPLNASRHREKCAQLLFEHFNAPALFMAPQAILSLYASGRTTGLVLDVGDGLSHAVPVYEGFAIPHAVTRIDIGGRDITERLSLLLRRAGRALCTSAELDLCREIKEKCCYLATDPAQDERTMATIARRQRDTDISAINIDNAPDAAPRFYELPDGTRITLGPERFRAPEILFSPSVLGAEDPGLAKVLHLAASKADLDLRSSLYSQIVLAGGSTLFPGFGDRLLSDLKHLAPPHTKLKIHAPPERLLSTWIGGSILASLATFNSMWVLRAEYEENGPHIFSTRALA</sequence>
<dbReference type="FunFam" id="3.90.640.10:FF:000007">
    <property type="entry name" value="Actin like 7B"/>
    <property type="match status" value="1"/>
</dbReference>
<name>A0A7S3JS19_9STRA</name>
<organism evidence="3">
    <name type="scientific">Aureoumbra lagunensis</name>
    <dbReference type="NCBI Taxonomy" id="44058"/>
    <lineage>
        <taxon>Eukaryota</taxon>
        <taxon>Sar</taxon>
        <taxon>Stramenopiles</taxon>
        <taxon>Ochrophyta</taxon>
        <taxon>Pelagophyceae</taxon>
        <taxon>Pelagomonadales</taxon>
        <taxon>Aureoumbra</taxon>
    </lineage>
</organism>
<comment type="catalytic activity">
    <reaction evidence="1">
        <text>ATP + H2O = ADP + phosphate + H(+)</text>
        <dbReference type="Rhea" id="RHEA:13065"/>
        <dbReference type="ChEBI" id="CHEBI:15377"/>
        <dbReference type="ChEBI" id="CHEBI:15378"/>
        <dbReference type="ChEBI" id="CHEBI:30616"/>
        <dbReference type="ChEBI" id="CHEBI:43474"/>
        <dbReference type="ChEBI" id="CHEBI:456216"/>
    </reaction>
</comment>
<gene>
    <name evidence="3" type="ORF">ALAG00032_LOCUS3832</name>
</gene>
<dbReference type="Gene3D" id="3.30.420.40">
    <property type="match status" value="2"/>
</dbReference>
<accession>A0A7S3JS19</accession>
<dbReference type="AlphaFoldDB" id="A0A7S3JS19"/>
<dbReference type="PANTHER" id="PTHR11937">
    <property type="entry name" value="ACTIN"/>
    <property type="match status" value="1"/>
</dbReference>
<evidence type="ECO:0000256" key="1">
    <source>
        <dbReference type="ARBA" id="ARBA00049360"/>
    </source>
</evidence>
<dbReference type="PRINTS" id="PR00190">
    <property type="entry name" value="ACTIN"/>
</dbReference>
<dbReference type="FunFam" id="3.30.420.40:FF:000502">
    <property type="entry name" value="Actin-Related Proteins"/>
    <property type="match status" value="1"/>
</dbReference>
<comment type="similarity">
    <text evidence="2">Belongs to the actin family.</text>
</comment>
<evidence type="ECO:0000256" key="2">
    <source>
        <dbReference type="RuleBase" id="RU000487"/>
    </source>
</evidence>
<dbReference type="SMART" id="SM00268">
    <property type="entry name" value="ACTIN"/>
    <property type="match status" value="1"/>
</dbReference>